<organism evidence="7 8">
    <name type="scientific">Diatraea saccharalis</name>
    <name type="common">sugarcane borer</name>
    <dbReference type="NCBI Taxonomy" id="40085"/>
    <lineage>
        <taxon>Eukaryota</taxon>
        <taxon>Metazoa</taxon>
        <taxon>Ecdysozoa</taxon>
        <taxon>Arthropoda</taxon>
        <taxon>Hexapoda</taxon>
        <taxon>Insecta</taxon>
        <taxon>Pterygota</taxon>
        <taxon>Neoptera</taxon>
        <taxon>Endopterygota</taxon>
        <taxon>Lepidoptera</taxon>
        <taxon>Glossata</taxon>
        <taxon>Ditrysia</taxon>
        <taxon>Pyraloidea</taxon>
        <taxon>Crambidae</taxon>
        <taxon>Crambinae</taxon>
        <taxon>Diatraea</taxon>
    </lineage>
</organism>
<dbReference type="InterPro" id="IPR051302">
    <property type="entry name" value="Dual_SerThr-Tyr_Kinase"/>
</dbReference>
<protein>
    <recommendedName>
        <fullName evidence="9">Serine-threonine/tyrosine-protein kinase catalytic domain-containing protein</fullName>
    </recommendedName>
</protein>
<evidence type="ECO:0000313" key="8">
    <source>
        <dbReference type="Proteomes" id="UP001153714"/>
    </source>
</evidence>
<dbReference type="GO" id="GO:0005737">
    <property type="term" value="C:cytoplasm"/>
    <property type="evidence" value="ECO:0007669"/>
    <property type="project" value="UniProtKB-SubCell"/>
</dbReference>
<accession>A0A9N9RHD4</accession>
<keyword evidence="4" id="KW-0808">Transferase</keyword>
<proteinExistence type="predicted"/>
<feature type="region of interest" description="Disordered" evidence="6">
    <location>
        <begin position="70"/>
        <end position="96"/>
    </location>
</feature>
<dbReference type="PANTHER" id="PTHR46392:SF1">
    <property type="entry name" value="DUAL SERINE_THREONINE AND TYROSINE PROTEIN KINASE"/>
    <property type="match status" value="1"/>
</dbReference>
<dbReference type="PANTHER" id="PTHR46392">
    <property type="entry name" value="DUAL SERINE/THREONINE AND TYROSINE PROTEIN KINASE"/>
    <property type="match status" value="1"/>
</dbReference>
<dbReference type="GO" id="GO:0044344">
    <property type="term" value="P:cellular response to fibroblast growth factor stimulus"/>
    <property type="evidence" value="ECO:0007669"/>
    <property type="project" value="TreeGrafter"/>
</dbReference>
<evidence type="ECO:0000256" key="6">
    <source>
        <dbReference type="SAM" id="MobiDB-lite"/>
    </source>
</evidence>
<keyword evidence="2" id="KW-0963">Cytoplasm</keyword>
<dbReference type="GO" id="GO:0004674">
    <property type="term" value="F:protein serine/threonine kinase activity"/>
    <property type="evidence" value="ECO:0007669"/>
    <property type="project" value="UniProtKB-KW"/>
</dbReference>
<dbReference type="OrthoDB" id="122279at2759"/>
<dbReference type="SUPFAM" id="SSF56112">
    <property type="entry name" value="Protein kinase-like (PK-like)"/>
    <property type="match status" value="1"/>
</dbReference>
<evidence type="ECO:0000256" key="2">
    <source>
        <dbReference type="ARBA" id="ARBA00022490"/>
    </source>
</evidence>
<evidence type="ECO:0000313" key="7">
    <source>
        <dbReference type="EMBL" id="CAG9796251.1"/>
    </source>
</evidence>
<dbReference type="InterPro" id="IPR011009">
    <property type="entry name" value="Kinase-like_dom_sf"/>
</dbReference>
<evidence type="ECO:0000256" key="3">
    <source>
        <dbReference type="ARBA" id="ARBA00022527"/>
    </source>
</evidence>
<sequence length="96" mass="10900">MFLNKEQLWSKVKRGLRPERLPHFTDECWEVMVSCWASEPSRRAHLGDVQPKLERILENALACDSPISELYPGGDRSSDASDDDSLDVTGVERNIV</sequence>
<gene>
    <name evidence="7" type="ORF">DIATSA_LOCUS13452</name>
</gene>
<dbReference type="EMBL" id="OU893339">
    <property type="protein sequence ID" value="CAG9796251.1"/>
    <property type="molecule type" value="Genomic_DNA"/>
</dbReference>
<evidence type="ECO:0000256" key="5">
    <source>
        <dbReference type="ARBA" id="ARBA00022777"/>
    </source>
</evidence>
<dbReference type="Proteomes" id="UP001153714">
    <property type="component" value="Chromosome 8"/>
</dbReference>
<dbReference type="AlphaFoldDB" id="A0A9N9RHD4"/>
<dbReference type="GO" id="GO:0043066">
    <property type="term" value="P:negative regulation of apoptotic process"/>
    <property type="evidence" value="ECO:0007669"/>
    <property type="project" value="TreeGrafter"/>
</dbReference>
<keyword evidence="8" id="KW-1185">Reference proteome</keyword>
<evidence type="ECO:0008006" key="9">
    <source>
        <dbReference type="Google" id="ProtNLM"/>
    </source>
</evidence>
<evidence type="ECO:0000256" key="4">
    <source>
        <dbReference type="ARBA" id="ARBA00022679"/>
    </source>
</evidence>
<reference evidence="7" key="2">
    <citation type="submission" date="2022-10" db="EMBL/GenBank/DDBJ databases">
        <authorList>
            <consortium name="ENA_rothamsted_submissions"/>
            <consortium name="culmorum"/>
            <person name="King R."/>
        </authorList>
    </citation>
    <scope>NUCLEOTIDE SEQUENCE</scope>
</reference>
<reference evidence="7" key="1">
    <citation type="submission" date="2021-12" db="EMBL/GenBank/DDBJ databases">
        <authorList>
            <person name="King R."/>
        </authorList>
    </citation>
    <scope>NUCLEOTIDE SEQUENCE</scope>
</reference>
<comment type="subcellular location">
    <subcellularLocation>
        <location evidence="1">Cytoplasm</location>
    </subcellularLocation>
</comment>
<dbReference type="GO" id="GO:0070374">
    <property type="term" value="P:positive regulation of ERK1 and ERK2 cascade"/>
    <property type="evidence" value="ECO:0007669"/>
    <property type="project" value="TreeGrafter"/>
</dbReference>
<keyword evidence="5" id="KW-0418">Kinase</keyword>
<keyword evidence="3" id="KW-0723">Serine/threonine-protein kinase</keyword>
<name>A0A9N9RHD4_9NEOP</name>
<dbReference type="GO" id="GO:0045743">
    <property type="term" value="P:positive regulation of fibroblast growth factor receptor signaling pathway"/>
    <property type="evidence" value="ECO:0007669"/>
    <property type="project" value="TreeGrafter"/>
</dbReference>
<evidence type="ECO:0000256" key="1">
    <source>
        <dbReference type="ARBA" id="ARBA00004496"/>
    </source>
</evidence>
<dbReference type="Gene3D" id="1.10.510.10">
    <property type="entry name" value="Transferase(Phosphotransferase) domain 1"/>
    <property type="match status" value="1"/>
</dbReference>